<protein>
    <submittedName>
        <fullName evidence="1">Uncharacterized protein</fullName>
    </submittedName>
</protein>
<evidence type="ECO:0000313" key="1">
    <source>
        <dbReference type="EMBL" id="GIX67142.1"/>
    </source>
</evidence>
<organism evidence="1 2">
    <name type="scientific">Caerostris extrusa</name>
    <name type="common">Bark spider</name>
    <name type="synonym">Caerostris bankana</name>
    <dbReference type="NCBI Taxonomy" id="172846"/>
    <lineage>
        <taxon>Eukaryota</taxon>
        <taxon>Metazoa</taxon>
        <taxon>Ecdysozoa</taxon>
        <taxon>Arthropoda</taxon>
        <taxon>Chelicerata</taxon>
        <taxon>Arachnida</taxon>
        <taxon>Araneae</taxon>
        <taxon>Araneomorphae</taxon>
        <taxon>Entelegynae</taxon>
        <taxon>Araneoidea</taxon>
        <taxon>Araneidae</taxon>
        <taxon>Caerostris</taxon>
    </lineage>
</organism>
<gene>
    <name evidence="1" type="ORF">CEXT_446971</name>
</gene>
<sequence>MIYGRIPPYSQNTIHLFSQHPRRRAKLLRPMDLDQIRKLQIGLCEAELLLLNIPAIDHCKTDHKTMRGQQEADKNLYHTDFKPKVREIPFFVWDFYQDTYNTVACFNNCSLNSVLAYKAF</sequence>
<dbReference type="EMBL" id="BPLR01019377">
    <property type="protein sequence ID" value="GIX67142.1"/>
    <property type="molecule type" value="Genomic_DNA"/>
</dbReference>
<evidence type="ECO:0000313" key="2">
    <source>
        <dbReference type="Proteomes" id="UP001054945"/>
    </source>
</evidence>
<reference evidence="1 2" key="1">
    <citation type="submission" date="2021-06" db="EMBL/GenBank/DDBJ databases">
        <title>Caerostris extrusa draft genome.</title>
        <authorList>
            <person name="Kono N."/>
            <person name="Arakawa K."/>
        </authorList>
    </citation>
    <scope>NUCLEOTIDE SEQUENCE [LARGE SCALE GENOMIC DNA]</scope>
</reference>
<dbReference type="Proteomes" id="UP001054945">
    <property type="component" value="Unassembled WGS sequence"/>
</dbReference>
<name>A0AAV4M4U4_CAEEX</name>
<keyword evidence="2" id="KW-1185">Reference proteome</keyword>
<proteinExistence type="predicted"/>
<accession>A0AAV4M4U4</accession>
<dbReference type="AlphaFoldDB" id="A0AAV4M4U4"/>
<comment type="caution">
    <text evidence="1">The sequence shown here is derived from an EMBL/GenBank/DDBJ whole genome shotgun (WGS) entry which is preliminary data.</text>
</comment>